<dbReference type="Proteomes" id="UP001604336">
    <property type="component" value="Unassembled WGS sequence"/>
</dbReference>
<name>A0ABD1RAK0_9LAMI</name>
<evidence type="ECO:0000313" key="2">
    <source>
        <dbReference type="Proteomes" id="UP001604336"/>
    </source>
</evidence>
<dbReference type="AlphaFoldDB" id="A0ABD1RAK0"/>
<organism evidence="1 2">
    <name type="scientific">Abeliophyllum distichum</name>
    <dbReference type="NCBI Taxonomy" id="126358"/>
    <lineage>
        <taxon>Eukaryota</taxon>
        <taxon>Viridiplantae</taxon>
        <taxon>Streptophyta</taxon>
        <taxon>Embryophyta</taxon>
        <taxon>Tracheophyta</taxon>
        <taxon>Spermatophyta</taxon>
        <taxon>Magnoliopsida</taxon>
        <taxon>eudicotyledons</taxon>
        <taxon>Gunneridae</taxon>
        <taxon>Pentapetalae</taxon>
        <taxon>asterids</taxon>
        <taxon>lamiids</taxon>
        <taxon>Lamiales</taxon>
        <taxon>Oleaceae</taxon>
        <taxon>Forsythieae</taxon>
        <taxon>Abeliophyllum</taxon>
    </lineage>
</organism>
<keyword evidence="2" id="KW-1185">Reference proteome</keyword>
<reference evidence="2" key="1">
    <citation type="submission" date="2024-07" db="EMBL/GenBank/DDBJ databases">
        <title>Two chromosome-level genome assemblies of Korean endemic species Abeliophyllum distichum and Forsythia ovata (Oleaceae).</title>
        <authorList>
            <person name="Jang H."/>
        </authorList>
    </citation>
    <scope>NUCLEOTIDE SEQUENCE [LARGE SCALE GENOMIC DNA]</scope>
</reference>
<evidence type="ECO:0000313" key="1">
    <source>
        <dbReference type="EMBL" id="KAL2485442.1"/>
    </source>
</evidence>
<gene>
    <name evidence="1" type="ORF">Adt_30198</name>
</gene>
<comment type="caution">
    <text evidence="1">The sequence shown here is derived from an EMBL/GenBank/DDBJ whole genome shotgun (WGS) entry which is preliminary data.</text>
</comment>
<protein>
    <submittedName>
        <fullName evidence="1">Uncharacterized protein</fullName>
    </submittedName>
</protein>
<accession>A0ABD1RAK0</accession>
<dbReference type="EMBL" id="JBFOLK010000009">
    <property type="protein sequence ID" value="KAL2485442.1"/>
    <property type="molecule type" value="Genomic_DNA"/>
</dbReference>
<sequence>MKRLLEGMRYFFPRVELRCGTMDLRLTVAKSRPSSSISYLCTLKYAEQTPCIILKAVFEFVKYTTRYTMAMLPEQTKMKCNNVQAIGFIRVICVEIKETS</sequence>
<proteinExistence type="predicted"/>